<evidence type="ECO:0000256" key="9">
    <source>
        <dbReference type="SAM" id="MobiDB-lite"/>
    </source>
</evidence>
<dbReference type="GO" id="GO:0008686">
    <property type="term" value="F:3,4-dihydroxy-2-butanone-4-phosphate synthase activity"/>
    <property type="evidence" value="ECO:0007669"/>
    <property type="project" value="TreeGrafter"/>
</dbReference>
<name>A0A9D4YAC9_PEA</name>
<evidence type="ECO:0000256" key="6">
    <source>
        <dbReference type="ARBA" id="ARBA00022801"/>
    </source>
</evidence>
<comment type="catalytic activity">
    <reaction evidence="8">
        <text>GTP + 4 H2O = 2,5-diamino-6-hydroxy-4-(5-phosphoribosylamino)-pyrimidine + formate + 2 phosphate + 3 H(+)</text>
        <dbReference type="Rhea" id="RHEA:23704"/>
        <dbReference type="ChEBI" id="CHEBI:15377"/>
        <dbReference type="ChEBI" id="CHEBI:15378"/>
        <dbReference type="ChEBI" id="CHEBI:15740"/>
        <dbReference type="ChEBI" id="CHEBI:37565"/>
        <dbReference type="ChEBI" id="CHEBI:43474"/>
        <dbReference type="ChEBI" id="CHEBI:58614"/>
        <dbReference type="EC" id="3.5.4.25"/>
    </reaction>
</comment>
<dbReference type="Gene3D" id="3.40.50.10990">
    <property type="entry name" value="GTP cyclohydrolase II"/>
    <property type="match status" value="1"/>
</dbReference>
<dbReference type="Gramene" id="Psat02G0239900-T1">
    <property type="protein sequence ID" value="KAI5435956.1"/>
    <property type="gene ID" value="KIW84_022399"/>
</dbReference>
<dbReference type="PANTHER" id="PTHR21327">
    <property type="entry name" value="GTP CYCLOHYDROLASE II-RELATED"/>
    <property type="match status" value="1"/>
</dbReference>
<dbReference type="CDD" id="cd00641">
    <property type="entry name" value="GTP_cyclohydro2"/>
    <property type="match status" value="1"/>
</dbReference>
<dbReference type="GO" id="GO:0003935">
    <property type="term" value="F:GTP cyclohydrolase II activity"/>
    <property type="evidence" value="ECO:0007669"/>
    <property type="project" value="UniProtKB-EC"/>
</dbReference>
<comment type="similarity">
    <text evidence="2">In the C-terminal section; belongs to the GTP cyclohydrolase II family.</text>
</comment>
<evidence type="ECO:0000256" key="5">
    <source>
        <dbReference type="ARBA" id="ARBA00022741"/>
    </source>
</evidence>
<comment type="pathway">
    <text evidence="1">Cofactor biosynthesis; riboflavin biosynthesis.</text>
</comment>
<evidence type="ECO:0000256" key="7">
    <source>
        <dbReference type="ARBA" id="ARBA00023134"/>
    </source>
</evidence>
<evidence type="ECO:0000256" key="2">
    <source>
        <dbReference type="ARBA" id="ARBA00008976"/>
    </source>
</evidence>
<dbReference type="EMBL" id="JAMSHJ010000002">
    <property type="protein sequence ID" value="KAI5435956.1"/>
    <property type="molecule type" value="Genomic_DNA"/>
</dbReference>
<evidence type="ECO:0000256" key="3">
    <source>
        <dbReference type="ARBA" id="ARBA00012762"/>
    </source>
</evidence>
<dbReference type="AlphaFoldDB" id="A0A9D4YAC9"/>
<keyword evidence="5" id="KW-0547">Nucleotide-binding</keyword>
<dbReference type="InterPro" id="IPR032677">
    <property type="entry name" value="GTP_cyclohydro_II"/>
</dbReference>
<evidence type="ECO:0000256" key="1">
    <source>
        <dbReference type="ARBA" id="ARBA00005104"/>
    </source>
</evidence>
<keyword evidence="6" id="KW-0378">Hydrolase</keyword>
<evidence type="ECO:0000256" key="4">
    <source>
        <dbReference type="ARBA" id="ARBA00022619"/>
    </source>
</evidence>
<feature type="compositionally biased region" description="Polar residues" evidence="9">
    <location>
        <begin position="284"/>
        <end position="306"/>
    </location>
</feature>
<reference evidence="11 12" key="1">
    <citation type="journal article" date="2022" name="Nat. Genet.">
        <title>Improved pea reference genome and pan-genome highlight genomic features and evolutionary characteristics.</title>
        <authorList>
            <person name="Yang T."/>
            <person name="Liu R."/>
            <person name="Luo Y."/>
            <person name="Hu S."/>
            <person name="Wang D."/>
            <person name="Wang C."/>
            <person name="Pandey M.K."/>
            <person name="Ge S."/>
            <person name="Xu Q."/>
            <person name="Li N."/>
            <person name="Li G."/>
            <person name="Huang Y."/>
            <person name="Saxena R.K."/>
            <person name="Ji Y."/>
            <person name="Li M."/>
            <person name="Yan X."/>
            <person name="He Y."/>
            <person name="Liu Y."/>
            <person name="Wang X."/>
            <person name="Xiang C."/>
            <person name="Varshney R.K."/>
            <person name="Ding H."/>
            <person name="Gao S."/>
            <person name="Zong X."/>
        </authorList>
    </citation>
    <scope>NUCLEOTIDE SEQUENCE [LARGE SCALE GENOMIC DNA]</scope>
    <source>
        <strain evidence="11 12">cv. Zhongwan 6</strain>
    </source>
</reference>
<dbReference type="GO" id="GO:0005525">
    <property type="term" value="F:GTP binding"/>
    <property type="evidence" value="ECO:0007669"/>
    <property type="project" value="UniProtKB-KW"/>
</dbReference>
<gene>
    <name evidence="11" type="ORF">KIW84_022399</name>
</gene>
<dbReference type="InterPro" id="IPR000926">
    <property type="entry name" value="RibA"/>
</dbReference>
<proteinExistence type="inferred from homology"/>
<dbReference type="NCBIfam" id="NF001591">
    <property type="entry name" value="PRK00393.1"/>
    <property type="match status" value="1"/>
</dbReference>
<feature type="domain" description="GTP cyclohydrolase II" evidence="10">
    <location>
        <begin position="149"/>
        <end position="257"/>
    </location>
</feature>
<dbReference type="SUPFAM" id="SSF142695">
    <property type="entry name" value="RibA-like"/>
    <property type="match status" value="1"/>
</dbReference>
<feature type="region of interest" description="Disordered" evidence="9">
    <location>
        <begin position="282"/>
        <end position="306"/>
    </location>
</feature>
<dbReference type="GO" id="GO:0009231">
    <property type="term" value="P:riboflavin biosynthetic process"/>
    <property type="evidence" value="ECO:0007669"/>
    <property type="project" value="UniProtKB-KW"/>
</dbReference>
<keyword evidence="12" id="KW-1185">Reference proteome</keyword>
<accession>A0A9D4YAC9</accession>
<evidence type="ECO:0000259" key="10">
    <source>
        <dbReference type="Pfam" id="PF00925"/>
    </source>
</evidence>
<keyword evidence="4" id="KW-0686">Riboflavin biosynthesis</keyword>
<organism evidence="11 12">
    <name type="scientific">Pisum sativum</name>
    <name type="common">Garden pea</name>
    <name type="synonym">Lathyrus oleraceus</name>
    <dbReference type="NCBI Taxonomy" id="3888"/>
    <lineage>
        <taxon>Eukaryota</taxon>
        <taxon>Viridiplantae</taxon>
        <taxon>Streptophyta</taxon>
        <taxon>Embryophyta</taxon>
        <taxon>Tracheophyta</taxon>
        <taxon>Spermatophyta</taxon>
        <taxon>Magnoliopsida</taxon>
        <taxon>eudicotyledons</taxon>
        <taxon>Gunneridae</taxon>
        <taxon>Pentapetalae</taxon>
        <taxon>rosids</taxon>
        <taxon>fabids</taxon>
        <taxon>Fabales</taxon>
        <taxon>Fabaceae</taxon>
        <taxon>Papilionoideae</taxon>
        <taxon>50 kb inversion clade</taxon>
        <taxon>NPAAA clade</taxon>
        <taxon>Hologalegina</taxon>
        <taxon>IRL clade</taxon>
        <taxon>Fabeae</taxon>
        <taxon>Lathyrus</taxon>
    </lineage>
</organism>
<dbReference type="GO" id="GO:0009507">
    <property type="term" value="C:chloroplast"/>
    <property type="evidence" value="ECO:0007669"/>
    <property type="project" value="TreeGrafter"/>
</dbReference>
<sequence>MRTQKVDGSLAVADIAGWSLTLTNDAFVVNESSQFVGSFFIPLVVLLKKNPIYHVNFQAHVDSDLSFYYKQVWHCSKAQQGNWLGNVLCVLQGMFGQMELGLEVRQNIGHDMVLYRTKVLMLYTCYLKIVSQLPTRILCKFHNSTARLKICDCGNQLALAMQQIEAAGRGVLVYLRGHEGRGIGLGHKLRAYNLQDDGRDTVEVNEELGLPVDSREYGIGAQILRDLGVQSMKLMTNNPSKYIGLKGYGLTVSGRIPLLTLITSENKRYLETKRVKMGHIYGTEHNSGNVKTDSVEDSNSNGVTSL</sequence>
<dbReference type="Pfam" id="PF00925">
    <property type="entry name" value="GTP_cyclohydro2"/>
    <property type="match status" value="1"/>
</dbReference>
<protein>
    <recommendedName>
        <fullName evidence="3">GTP cyclohydrolase II</fullName>
        <ecNumber evidence="3">3.5.4.25</ecNumber>
    </recommendedName>
</protein>
<comment type="caution">
    <text evidence="11">The sequence shown here is derived from an EMBL/GenBank/DDBJ whole genome shotgun (WGS) entry which is preliminary data.</text>
</comment>
<dbReference type="InterPro" id="IPR036144">
    <property type="entry name" value="RibA-like_sf"/>
</dbReference>
<evidence type="ECO:0000256" key="8">
    <source>
        <dbReference type="ARBA" id="ARBA00049295"/>
    </source>
</evidence>
<evidence type="ECO:0000313" key="11">
    <source>
        <dbReference type="EMBL" id="KAI5435956.1"/>
    </source>
</evidence>
<dbReference type="PANTHER" id="PTHR21327:SF48">
    <property type="entry name" value="BIFUNCTIONAL RIBOFLAVIN BIOSYNTHESIS PROTEIN RIBA 1, CHLOROPLASTIC"/>
    <property type="match status" value="1"/>
</dbReference>
<dbReference type="EC" id="3.5.4.25" evidence="3"/>
<dbReference type="Proteomes" id="UP001058974">
    <property type="component" value="Chromosome 2"/>
</dbReference>
<keyword evidence="7" id="KW-0342">GTP-binding</keyword>
<evidence type="ECO:0000313" key="12">
    <source>
        <dbReference type="Proteomes" id="UP001058974"/>
    </source>
</evidence>